<dbReference type="OMA" id="FPPWQTR"/>
<protein>
    <recommendedName>
        <fullName evidence="5">ditrans,polycis-polyprenyl diphosphate synthase [(2E,6E)-farnesyldiphosphate specific]</fullName>
        <ecNumber evidence="5">2.5.1.87</ecNumber>
    </recommendedName>
</protein>
<dbReference type="SUPFAM" id="SSF64005">
    <property type="entry name" value="Undecaprenyl diphosphate synthase"/>
    <property type="match status" value="1"/>
</dbReference>
<reference evidence="13 14" key="1">
    <citation type="journal article" date="2012" name="Science">
        <title>The Paleozoic origin of enzymatic lignin decomposition reconstructed from 31 fungal genomes.</title>
        <authorList>
            <person name="Floudas D."/>
            <person name="Binder M."/>
            <person name="Riley R."/>
            <person name="Barry K."/>
            <person name="Blanchette R.A."/>
            <person name="Henrissat B."/>
            <person name="Martinez A.T."/>
            <person name="Otillar R."/>
            <person name="Spatafora J.W."/>
            <person name="Yadav J.S."/>
            <person name="Aerts A."/>
            <person name="Benoit I."/>
            <person name="Boyd A."/>
            <person name="Carlson A."/>
            <person name="Copeland A."/>
            <person name="Coutinho P.M."/>
            <person name="de Vries R.P."/>
            <person name="Ferreira P."/>
            <person name="Findley K."/>
            <person name="Foster B."/>
            <person name="Gaskell J."/>
            <person name="Glotzer D."/>
            <person name="Gorecki P."/>
            <person name="Heitman J."/>
            <person name="Hesse C."/>
            <person name="Hori C."/>
            <person name="Igarashi K."/>
            <person name="Jurgens J.A."/>
            <person name="Kallen N."/>
            <person name="Kersten P."/>
            <person name="Kohler A."/>
            <person name="Kuees U."/>
            <person name="Kumar T.K.A."/>
            <person name="Kuo A."/>
            <person name="LaButti K."/>
            <person name="Larrondo L.F."/>
            <person name="Lindquist E."/>
            <person name="Ling A."/>
            <person name="Lombard V."/>
            <person name="Lucas S."/>
            <person name="Lundell T."/>
            <person name="Martin R."/>
            <person name="McLaughlin D.J."/>
            <person name="Morgenstern I."/>
            <person name="Morin E."/>
            <person name="Murat C."/>
            <person name="Nagy L.G."/>
            <person name="Nolan M."/>
            <person name="Ohm R.A."/>
            <person name="Patyshakuliyeva A."/>
            <person name="Rokas A."/>
            <person name="Ruiz-Duenas F.J."/>
            <person name="Sabat G."/>
            <person name="Salamov A."/>
            <person name="Samejima M."/>
            <person name="Schmutz J."/>
            <person name="Slot J.C."/>
            <person name="St John F."/>
            <person name="Stenlid J."/>
            <person name="Sun H."/>
            <person name="Sun S."/>
            <person name="Syed K."/>
            <person name="Tsang A."/>
            <person name="Wiebenga A."/>
            <person name="Young D."/>
            <person name="Pisabarro A."/>
            <person name="Eastwood D.C."/>
            <person name="Martin F."/>
            <person name="Cullen D."/>
            <person name="Grigoriev I.V."/>
            <person name="Hibbett D.S."/>
        </authorList>
    </citation>
    <scope>NUCLEOTIDE SEQUENCE [LARGE SCALE GENOMIC DNA]</scope>
    <source>
        <strain evidence="13 14">ATCC 11539</strain>
    </source>
</reference>
<dbReference type="AlphaFoldDB" id="S7QMR1"/>
<dbReference type="EMBL" id="KB469296">
    <property type="protein sequence ID" value="EPQ60682.1"/>
    <property type="molecule type" value="Genomic_DNA"/>
</dbReference>
<keyword evidence="10" id="KW-1133">Transmembrane helix</keyword>
<evidence type="ECO:0000256" key="2">
    <source>
        <dbReference type="ARBA" id="ARBA00004586"/>
    </source>
</evidence>
<dbReference type="Proteomes" id="UP000030669">
    <property type="component" value="Unassembled WGS sequence"/>
</dbReference>
<dbReference type="OrthoDB" id="3057168at2759"/>
<evidence type="ECO:0000256" key="3">
    <source>
        <dbReference type="ARBA" id="ARBA00004922"/>
    </source>
</evidence>
<dbReference type="UniPathway" id="UPA00378"/>
<keyword evidence="9" id="KW-0460">Magnesium</keyword>
<evidence type="ECO:0000256" key="9">
    <source>
        <dbReference type="ARBA" id="ARBA00022842"/>
    </source>
</evidence>
<comment type="cofactor">
    <cofactor evidence="1">
        <name>Mg(2+)</name>
        <dbReference type="ChEBI" id="CHEBI:18420"/>
    </cofactor>
</comment>
<dbReference type="Gene3D" id="3.40.1180.10">
    <property type="entry name" value="Decaprenyl diphosphate synthase-like"/>
    <property type="match status" value="1"/>
</dbReference>
<dbReference type="HOGENOM" id="CLU_080749_0_0_1"/>
<gene>
    <name evidence="13" type="ORF">GLOTRDRAFT_135325</name>
</gene>
<evidence type="ECO:0000256" key="6">
    <source>
        <dbReference type="ARBA" id="ARBA00022679"/>
    </source>
</evidence>
<dbReference type="GeneID" id="19303295"/>
<dbReference type="RefSeq" id="XP_007861034.1">
    <property type="nucleotide sequence ID" value="XM_007862843.1"/>
</dbReference>
<evidence type="ECO:0000256" key="1">
    <source>
        <dbReference type="ARBA" id="ARBA00001946"/>
    </source>
</evidence>
<evidence type="ECO:0000256" key="11">
    <source>
        <dbReference type="ARBA" id="ARBA00023136"/>
    </source>
</evidence>
<dbReference type="EC" id="2.5.1.87" evidence="5"/>
<evidence type="ECO:0000256" key="4">
    <source>
        <dbReference type="ARBA" id="ARBA00005432"/>
    </source>
</evidence>
<name>S7QMR1_GLOTA</name>
<sequence>MSSLALWLIHQLYAFVTFISALRISFSQVTPQPLSVPRRLLPNHLALLLVVEHDAVDEDTVACCLQSVRDAASWAKIAGVRRLTVYERQSILTKELRELQQTLDLDDASACVSEYESSDSEYEYPLTPPLSDEGDSMSLSVKSSDLTKQHFGIITLRFPKVHEKKSSVKRRRTKHSEETTSTSPFTLDLLSSASSKASIAATARAIMRRLKDAGSQDFEIPEDKAKLSIEDINSILEGPQGFPAPDLIMVHYVSQPTQDPAPLELYGFPPWQIRLTEISHNRHQRRNWNPFKSRTRTTPSALTELDFRRALDEYALAEMRFGK</sequence>
<evidence type="ECO:0000256" key="5">
    <source>
        <dbReference type="ARBA" id="ARBA00012596"/>
    </source>
</evidence>
<dbReference type="GO" id="GO:1904423">
    <property type="term" value="C:dehydrodolichyl diphosphate synthase complex"/>
    <property type="evidence" value="ECO:0007669"/>
    <property type="project" value="InterPro"/>
</dbReference>
<organism evidence="13 14">
    <name type="scientific">Gloeophyllum trabeum (strain ATCC 11539 / FP-39264 / Madison 617)</name>
    <name type="common">Brown rot fungus</name>
    <dbReference type="NCBI Taxonomy" id="670483"/>
    <lineage>
        <taxon>Eukaryota</taxon>
        <taxon>Fungi</taxon>
        <taxon>Dikarya</taxon>
        <taxon>Basidiomycota</taxon>
        <taxon>Agaricomycotina</taxon>
        <taxon>Agaricomycetes</taxon>
        <taxon>Gloeophyllales</taxon>
        <taxon>Gloeophyllaceae</taxon>
        <taxon>Gloeophyllum</taxon>
    </lineage>
</organism>
<keyword evidence="7" id="KW-0812">Transmembrane</keyword>
<dbReference type="KEGG" id="gtr:GLOTRDRAFT_135325"/>
<dbReference type="PANTHER" id="PTHR21528">
    <property type="entry name" value="DEHYDRODOLICHYL DIPHOSPHATE SYNTHASE COMPLEX SUBUNIT NUS1"/>
    <property type="match status" value="1"/>
</dbReference>
<dbReference type="InterPro" id="IPR038887">
    <property type="entry name" value="Nus1/NgBR"/>
</dbReference>
<evidence type="ECO:0000256" key="8">
    <source>
        <dbReference type="ARBA" id="ARBA00022824"/>
    </source>
</evidence>
<evidence type="ECO:0000313" key="14">
    <source>
        <dbReference type="Proteomes" id="UP000030669"/>
    </source>
</evidence>
<evidence type="ECO:0000256" key="10">
    <source>
        <dbReference type="ARBA" id="ARBA00022989"/>
    </source>
</evidence>
<comment type="pathway">
    <text evidence="3">Protein modification; protein glycosylation.</text>
</comment>
<keyword evidence="8" id="KW-0256">Endoplasmic reticulum</keyword>
<keyword evidence="6" id="KW-0808">Transferase</keyword>
<dbReference type="eggNOG" id="ENOG502SQN6">
    <property type="taxonomic scope" value="Eukaryota"/>
</dbReference>
<evidence type="ECO:0000256" key="12">
    <source>
        <dbReference type="ARBA" id="ARBA00047353"/>
    </source>
</evidence>
<comment type="similarity">
    <text evidence="4">Belongs to the UPP synthase family.</text>
</comment>
<dbReference type="STRING" id="670483.S7QMR1"/>
<accession>S7QMR1</accession>
<evidence type="ECO:0000313" key="13">
    <source>
        <dbReference type="EMBL" id="EPQ60682.1"/>
    </source>
</evidence>
<dbReference type="InterPro" id="IPR036424">
    <property type="entry name" value="UPP_synth-like_sf"/>
</dbReference>
<keyword evidence="11" id="KW-0472">Membrane</keyword>
<dbReference type="GO" id="GO:0005789">
    <property type="term" value="C:endoplasmic reticulum membrane"/>
    <property type="evidence" value="ECO:0007669"/>
    <property type="project" value="UniProtKB-SubCell"/>
</dbReference>
<comment type="catalytic activity">
    <reaction evidence="12">
        <text>n isopentenyl diphosphate + (2E,6E)-farnesyl diphosphate = a di-trans,poly-cis-polyprenyl diphosphate + n diphosphate</text>
        <dbReference type="Rhea" id="RHEA:53008"/>
        <dbReference type="Rhea" id="RHEA-COMP:19494"/>
        <dbReference type="ChEBI" id="CHEBI:33019"/>
        <dbReference type="ChEBI" id="CHEBI:128769"/>
        <dbReference type="ChEBI" id="CHEBI:136960"/>
        <dbReference type="ChEBI" id="CHEBI:175763"/>
        <dbReference type="EC" id="2.5.1.87"/>
    </reaction>
</comment>
<comment type="subcellular location">
    <subcellularLocation>
        <location evidence="2">Endoplasmic reticulum membrane</location>
    </subcellularLocation>
</comment>
<keyword evidence="14" id="KW-1185">Reference proteome</keyword>
<dbReference type="GO" id="GO:0045547">
    <property type="term" value="F:ditrans,polycis-polyprenyl diphosphate synthase [(2E,6E)-farnesyl diphosphate specific] activity"/>
    <property type="evidence" value="ECO:0007669"/>
    <property type="project" value="UniProtKB-EC"/>
</dbReference>
<evidence type="ECO:0000256" key="7">
    <source>
        <dbReference type="ARBA" id="ARBA00022692"/>
    </source>
</evidence>
<dbReference type="PANTHER" id="PTHR21528:SF0">
    <property type="entry name" value="DEHYDRODOLICHYL DIPHOSPHATE SYNTHASE COMPLEX SUBUNIT NUS1"/>
    <property type="match status" value="1"/>
</dbReference>
<proteinExistence type="inferred from homology"/>